<dbReference type="AlphaFoldDB" id="A0A8C5XCT7"/>
<evidence type="ECO:0000256" key="5">
    <source>
        <dbReference type="ARBA" id="ARBA00022723"/>
    </source>
</evidence>
<dbReference type="Pfam" id="PF06480">
    <property type="entry name" value="FtsH_ext"/>
    <property type="match status" value="1"/>
</dbReference>
<evidence type="ECO:0000256" key="1">
    <source>
        <dbReference type="ARBA" id="ARBA00001947"/>
    </source>
</evidence>
<dbReference type="Proteomes" id="UP000694394">
    <property type="component" value="Chromosome 20"/>
</dbReference>
<feature type="compositionally biased region" description="Basic and acidic residues" evidence="15">
    <location>
        <begin position="111"/>
        <end position="135"/>
    </location>
</feature>
<reference evidence="18" key="2">
    <citation type="submission" date="2025-08" db="UniProtKB">
        <authorList>
            <consortium name="Ensembl"/>
        </authorList>
    </citation>
    <scope>IDENTIFICATION</scope>
</reference>
<keyword evidence="19" id="KW-1185">Reference proteome</keyword>
<keyword evidence="3" id="KW-0645">Protease</keyword>
<dbReference type="SUPFAM" id="SSF52540">
    <property type="entry name" value="P-loop containing nucleoside triphosphate hydrolases"/>
    <property type="match status" value="1"/>
</dbReference>
<dbReference type="InterPro" id="IPR050928">
    <property type="entry name" value="ATP-dep_Zn_Metalloprotease"/>
</dbReference>
<proteinExistence type="predicted"/>
<dbReference type="InterPro" id="IPR003959">
    <property type="entry name" value="ATPase_AAA_core"/>
</dbReference>
<evidence type="ECO:0000256" key="13">
    <source>
        <dbReference type="ARBA" id="ARBA00023136"/>
    </source>
</evidence>
<dbReference type="GeneTree" id="ENSGT00940000156329"/>
<evidence type="ECO:0000256" key="11">
    <source>
        <dbReference type="ARBA" id="ARBA00022989"/>
    </source>
</evidence>
<accession>A0A8C5XCT7</accession>
<dbReference type="GO" id="GO:0004222">
    <property type="term" value="F:metalloendopeptidase activity"/>
    <property type="evidence" value="ECO:0007669"/>
    <property type="project" value="InterPro"/>
</dbReference>
<keyword evidence="7" id="KW-0378">Hydrolase</keyword>
<dbReference type="PANTHER" id="PTHR43655:SF8">
    <property type="entry name" value="PARAPLEGIN"/>
    <property type="match status" value="1"/>
</dbReference>
<dbReference type="Pfam" id="PF00004">
    <property type="entry name" value="AAA"/>
    <property type="match status" value="1"/>
</dbReference>
<dbReference type="GO" id="GO:0005524">
    <property type="term" value="F:ATP binding"/>
    <property type="evidence" value="ECO:0007669"/>
    <property type="project" value="UniProtKB-KW"/>
</dbReference>
<feature type="domain" description="AAA+ ATPase" evidence="17">
    <location>
        <begin position="342"/>
        <end position="459"/>
    </location>
</feature>
<sequence length="479" mass="53068">MAVALLLRALRQGPGPGPGRGRLWGPGSGWSPGLCAGAGRRWPHWVPRPPVGLARAGGRALQSLRLRLLTPTFKGISGLLLKQHLVRNPVILWQLLGGTYYFNTSRRKQKSKDNDKPKGRTPEEEEEERRRREREDQMYRERLRTLFIIAVIMSLLNALNTSGGNISWNDFVNEMLAKGEVQRVQVVPESDVVEVYLHPGAVVFGRPRLALMYRMQVANIDKFEEKLRAAEDELNIDGKDRIPVSYKRTGFFGNALYALGMTAVGLAILWYVFRLAGMTGREGGFSAFNQLRMARFTIVDGKMGKGVSFKDVAGMHEAKLEVLEFVDYLKSPERFLQLGAKVPKGALLLGPPGCGKTLLAKAVATEAQVPFLAMAGPEFVEVIGGLGAARVRSLFKEARARAPCIVYIDEIDAVGKRRASAVSGFSNTEEEQTLNQLLVEMDGQCPQERHRKVQHRTPATFCSHEGQVAPVASGCFFRE</sequence>
<evidence type="ECO:0000256" key="4">
    <source>
        <dbReference type="ARBA" id="ARBA00022692"/>
    </source>
</evidence>
<keyword evidence="13 16" id="KW-0472">Membrane</keyword>
<keyword evidence="14" id="KW-0175">Coiled coil</keyword>
<evidence type="ECO:0000259" key="17">
    <source>
        <dbReference type="SMART" id="SM00382"/>
    </source>
</evidence>
<evidence type="ECO:0000256" key="12">
    <source>
        <dbReference type="ARBA" id="ARBA00023049"/>
    </source>
</evidence>
<dbReference type="GO" id="GO:0016887">
    <property type="term" value="F:ATP hydrolysis activity"/>
    <property type="evidence" value="ECO:0007669"/>
    <property type="project" value="InterPro"/>
</dbReference>
<evidence type="ECO:0000256" key="15">
    <source>
        <dbReference type="SAM" id="MobiDB-lite"/>
    </source>
</evidence>
<evidence type="ECO:0000256" key="7">
    <source>
        <dbReference type="ARBA" id="ARBA00022801"/>
    </source>
</evidence>
<evidence type="ECO:0000256" key="9">
    <source>
        <dbReference type="ARBA" id="ARBA00022840"/>
    </source>
</evidence>
<evidence type="ECO:0000256" key="2">
    <source>
        <dbReference type="ARBA" id="ARBA00004141"/>
    </source>
</evidence>
<dbReference type="InterPro" id="IPR003593">
    <property type="entry name" value="AAA+_ATPase"/>
</dbReference>
<dbReference type="SMART" id="SM00382">
    <property type="entry name" value="AAA"/>
    <property type="match status" value="1"/>
</dbReference>
<keyword evidence="10" id="KW-0809">Transit peptide</keyword>
<keyword evidence="6" id="KW-0547">Nucleotide-binding</keyword>
<name>A0A8C5XCT7_MICMU</name>
<dbReference type="EMBL" id="ABDC03023251">
    <property type="status" value="NOT_ANNOTATED_CDS"/>
    <property type="molecule type" value="Genomic_DNA"/>
</dbReference>
<feature type="region of interest" description="Disordered" evidence="15">
    <location>
        <begin position="106"/>
        <end position="135"/>
    </location>
</feature>
<evidence type="ECO:0000256" key="6">
    <source>
        <dbReference type="ARBA" id="ARBA00022741"/>
    </source>
</evidence>
<dbReference type="PANTHER" id="PTHR43655">
    <property type="entry name" value="ATP-DEPENDENT PROTEASE"/>
    <property type="match status" value="1"/>
</dbReference>
<protein>
    <submittedName>
        <fullName evidence="18">SPG7 matrix AAA peptidase subunit, paraplegin</fullName>
    </submittedName>
</protein>
<feature type="transmembrane region" description="Helical" evidence="16">
    <location>
        <begin position="255"/>
        <end position="273"/>
    </location>
</feature>
<dbReference type="EMBL" id="ABDC03023250">
    <property type="status" value="NOT_ANNOTATED_CDS"/>
    <property type="molecule type" value="Genomic_DNA"/>
</dbReference>
<comment type="subcellular location">
    <subcellularLocation>
        <location evidence="2">Membrane</location>
        <topology evidence="2">Multi-pass membrane protein</topology>
    </subcellularLocation>
</comment>
<dbReference type="GO" id="GO:0005745">
    <property type="term" value="C:m-AAA complex"/>
    <property type="evidence" value="ECO:0007669"/>
    <property type="project" value="TreeGrafter"/>
</dbReference>
<keyword evidence="12" id="KW-0482">Metalloprotease</keyword>
<evidence type="ECO:0000256" key="8">
    <source>
        <dbReference type="ARBA" id="ARBA00022833"/>
    </source>
</evidence>
<keyword evidence="11 16" id="KW-1133">Transmembrane helix</keyword>
<evidence type="ECO:0000256" key="10">
    <source>
        <dbReference type="ARBA" id="ARBA00022946"/>
    </source>
</evidence>
<feature type="transmembrane region" description="Helical" evidence="16">
    <location>
        <begin position="142"/>
        <end position="159"/>
    </location>
</feature>
<dbReference type="Gene3D" id="3.40.50.300">
    <property type="entry name" value="P-loop containing nucleotide triphosphate hydrolases"/>
    <property type="match status" value="1"/>
</dbReference>
<reference evidence="18" key="3">
    <citation type="submission" date="2025-09" db="UniProtKB">
        <authorList>
            <consortium name="Ensembl"/>
        </authorList>
    </citation>
    <scope>IDENTIFICATION</scope>
</reference>
<dbReference type="GO" id="GO:0004176">
    <property type="term" value="F:ATP-dependent peptidase activity"/>
    <property type="evidence" value="ECO:0007669"/>
    <property type="project" value="InterPro"/>
</dbReference>
<dbReference type="FunFam" id="3.40.1690.20:FF:000002">
    <property type="entry name" value="paraplegin isoform X1"/>
    <property type="match status" value="1"/>
</dbReference>
<evidence type="ECO:0000256" key="16">
    <source>
        <dbReference type="SAM" id="Phobius"/>
    </source>
</evidence>
<evidence type="ECO:0000313" key="18">
    <source>
        <dbReference type="Ensembl" id="ENSMICP00000007457.3"/>
    </source>
</evidence>
<keyword evidence="8" id="KW-0862">Zinc</keyword>
<dbReference type="GO" id="GO:0008270">
    <property type="term" value="F:zinc ion binding"/>
    <property type="evidence" value="ECO:0007669"/>
    <property type="project" value="InterPro"/>
</dbReference>
<comment type="cofactor">
    <cofactor evidence="1">
        <name>Zn(2+)</name>
        <dbReference type="ChEBI" id="CHEBI:29105"/>
    </cofactor>
</comment>
<reference evidence="18" key="1">
    <citation type="submission" date="2016-12" db="EMBL/GenBank/DDBJ databases">
        <title>Mouse lemur reference genome and diversity panel.</title>
        <authorList>
            <person name="Harris R."/>
            <person name="Larsen P."/>
            <person name="Liu Y."/>
            <person name="Hughes D.S."/>
            <person name="Murali S."/>
            <person name="Raveendran M."/>
            <person name="Korchina V."/>
            <person name="Wang M."/>
            <person name="Jhangiani S."/>
            <person name="Bandaranaike D."/>
            <person name="Bellair M."/>
            <person name="Blankenburg K."/>
            <person name="Chao H."/>
            <person name="Dahdouli M."/>
            <person name="Dinh H."/>
            <person name="Doddapaneni H."/>
            <person name="English A."/>
            <person name="Firestine M."/>
            <person name="Gnanaolivu R."/>
            <person name="Gross S."/>
            <person name="Hernandez B."/>
            <person name="Javaid M."/>
            <person name="Jayaseelan J."/>
            <person name="Jones J."/>
            <person name="Khan Z."/>
            <person name="Kovar C."/>
            <person name="Kurapati P."/>
            <person name="Le B."/>
            <person name="Lee S."/>
            <person name="Li M."/>
            <person name="Mathew T."/>
            <person name="Narasimhan A."/>
            <person name="Ngo D."/>
            <person name="Nguyen L."/>
            <person name="Okwuonu G."/>
            <person name="Ongeri F."/>
            <person name="Osuji N."/>
            <person name="Pu L.-L."/>
            <person name="Puazo M."/>
            <person name="Quiroz J."/>
            <person name="Raj R."/>
            <person name="Rajbhandari K."/>
            <person name="Reid J.G."/>
            <person name="Santibanez J."/>
            <person name="Sexton D."/>
            <person name="Skinner E."/>
            <person name="Vee V."/>
            <person name="Weissenberger G."/>
            <person name="Wu Y."/>
            <person name="Xin Y."/>
            <person name="Han Y."/>
            <person name="Campbell C."/>
            <person name="Brown A."/>
            <person name="Sullivan B."/>
            <person name="Shelton J."/>
            <person name="Brown S."/>
            <person name="Dudchenko O."/>
            <person name="Machol I."/>
            <person name="Durand N."/>
            <person name="Shamim M."/>
            <person name="Lieberman A."/>
            <person name="Muzny D.M."/>
            <person name="Richards S."/>
            <person name="Yoder A."/>
            <person name="Worley K.C."/>
            <person name="Rogers J."/>
            <person name="Gibbs R.A."/>
        </authorList>
    </citation>
    <scope>NUCLEOTIDE SEQUENCE [LARGE SCALE GENOMIC DNA]</scope>
</reference>
<keyword evidence="4 16" id="KW-0812">Transmembrane</keyword>
<dbReference type="GO" id="GO:0034982">
    <property type="term" value="P:mitochondrial protein processing"/>
    <property type="evidence" value="ECO:0007669"/>
    <property type="project" value="TreeGrafter"/>
</dbReference>
<gene>
    <name evidence="18" type="primary">SPG7</name>
</gene>
<feature type="coiled-coil region" evidence="14">
    <location>
        <begin position="213"/>
        <end position="240"/>
    </location>
</feature>
<evidence type="ECO:0000313" key="19">
    <source>
        <dbReference type="Proteomes" id="UP000694394"/>
    </source>
</evidence>
<keyword evidence="5" id="KW-0479">Metal-binding</keyword>
<dbReference type="FunFam" id="3.40.50.300:FF:000277">
    <property type="entry name" value="ATP-dependent zinc metalloprotease FtsH"/>
    <property type="match status" value="1"/>
</dbReference>
<dbReference type="InterPro" id="IPR011546">
    <property type="entry name" value="Pept_M41_FtsH_extracell"/>
</dbReference>
<dbReference type="Ensembl" id="ENSMICT00000008185.3">
    <property type="protein sequence ID" value="ENSMICP00000007457.3"/>
    <property type="gene ID" value="ENSMICG00000008180.3"/>
</dbReference>
<evidence type="ECO:0000256" key="3">
    <source>
        <dbReference type="ARBA" id="ARBA00022670"/>
    </source>
</evidence>
<dbReference type="Gene3D" id="3.40.1690.20">
    <property type="match status" value="1"/>
</dbReference>
<dbReference type="EMBL" id="ABDC03023249">
    <property type="status" value="NOT_ANNOTATED_CDS"/>
    <property type="molecule type" value="Genomic_DNA"/>
</dbReference>
<evidence type="ECO:0000256" key="14">
    <source>
        <dbReference type="SAM" id="Coils"/>
    </source>
</evidence>
<keyword evidence="9" id="KW-0067">ATP-binding</keyword>
<dbReference type="InterPro" id="IPR027417">
    <property type="entry name" value="P-loop_NTPase"/>
</dbReference>
<organism evidence="18 19">
    <name type="scientific">Microcebus murinus</name>
    <name type="common">Gray mouse lemur</name>
    <name type="synonym">Lemur murinus</name>
    <dbReference type="NCBI Taxonomy" id="30608"/>
    <lineage>
        <taxon>Eukaryota</taxon>
        <taxon>Metazoa</taxon>
        <taxon>Chordata</taxon>
        <taxon>Craniata</taxon>
        <taxon>Vertebrata</taxon>
        <taxon>Euteleostomi</taxon>
        <taxon>Mammalia</taxon>
        <taxon>Eutheria</taxon>
        <taxon>Euarchontoglires</taxon>
        <taxon>Primates</taxon>
        <taxon>Strepsirrhini</taxon>
        <taxon>Lemuriformes</taxon>
        <taxon>Cheirogaleidae</taxon>
        <taxon>Microcebus</taxon>
    </lineage>
</organism>